<dbReference type="AlphaFoldDB" id="A0A4Q7YZT7"/>
<dbReference type="EMBL" id="SHKW01000001">
    <property type="protein sequence ID" value="RZU43512.1"/>
    <property type="molecule type" value="Genomic_DNA"/>
</dbReference>
<evidence type="ECO:0000313" key="10">
    <source>
        <dbReference type="EMBL" id="RZU43512.1"/>
    </source>
</evidence>
<keyword evidence="5 10" id="KW-0269">Exonuclease</keyword>
<protein>
    <recommendedName>
        <fullName evidence="2">Single-stranded-DNA-specific exonuclease RecJ</fullName>
    </recommendedName>
</protein>
<sequence length="608" mass="66709">MVSGQAEIQREWAARAAEEGAIQHVMATASCPRGIAHLLVSRGFTDEAAVKSFFSPSLDDLIDPMRMLGMDAAVERIRRAVRSSEPILIYGDYDVDGTTATVLLKTAIERSATKENPAIVRYHVPHRIREGYGMRTGVLADAAASGVRLVISVDTGIRAFAAASEARALGLDLIVTDHHLPDDAQGVPDALAVINPVQDGCTYPFKGLCGAAVAFKLAHAILRAACLNDHERHRLERTLIPSFLKLVAIATIADSVPLEGENRVIASLGLRELRNPVQPGLRALMEIAQIPLDRPPTATEVGFRIAPRINAAGRMDVASDVVDLFLTRDPEQARDLAAKLNRLNDDRKVTEARALEAIDEELSGMQRKQGQFPAICLVMDDPAWHRGVLGILASRIVDRTGRPALVLTHEDGQAHGSGRSIPGYHLLDALTSVHDEDRALFARFGGHAHAVGFSLPSERVELLRERMEHHSAAILLQEMLAPPLEYDAEVSLEELSGRFHEWLERCGPFGVGNREPVFITRSVRLASSVRVIKDRHVCLEINSGDIRLRALGWSRSGMLWTELCQRMQLDVGSRIDIAYRLKAKSNPWYTGLELELVDLRLSESPATA</sequence>
<dbReference type="InterPro" id="IPR004610">
    <property type="entry name" value="RecJ"/>
</dbReference>
<name>A0A4Q7YZT7_9BACT</name>
<keyword evidence="6" id="KW-0175">Coiled coil</keyword>
<comment type="caution">
    <text evidence="10">The sequence shown here is derived from an EMBL/GenBank/DDBJ whole genome shotgun (WGS) entry which is preliminary data.</text>
</comment>
<organism evidence="10 11">
    <name type="scientific">Edaphobacter modestus</name>
    <dbReference type="NCBI Taxonomy" id="388466"/>
    <lineage>
        <taxon>Bacteria</taxon>
        <taxon>Pseudomonadati</taxon>
        <taxon>Acidobacteriota</taxon>
        <taxon>Terriglobia</taxon>
        <taxon>Terriglobales</taxon>
        <taxon>Acidobacteriaceae</taxon>
        <taxon>Edaphobacter</taxon>
    </lineage>
</organism>
<feature type="domain" description="DDH" evidence="7">
    <location>
        <begin position="87"/>
        <end position="251"/>
    </location>
</feature>
<dbReference type="GO" id="GO:0008409">
    <property type="term" value="F:5'-3' exonuclease activity"/>
    <property type="evidence" value="ECO:0007669"/>
    <property type="project" value="InterPro"/>
</dbReference>
<dbReference type="SUPFAM" id="SSF64182">
    <property type="entry name" value="DHH phosphoesterases"/>
    <property type="match status" value="1"/>
</dbReference>
<evidence type="ECO:0000256" key="3">
    <source>
        <dbReference type="ARBA" id="ARBA00022722"/>
    </source>
</evidence>
<dbReference type="InterPro" id="IPR051673">
    <property type="entry name" value="SSDNA_exonuclease_RecJ"/>
</dbReference>
<feature type="coiled-coil region" evidence="6">
    <location>
        <begin position="333"/>
        <end position="360"/>
    </location>
</feature>
<dbReference type="InterPro" id="IPR003156">
    <property type="entry name" value="DHHA1_dom"/>
</dbReference>
<evidence type="ECO:0000259" key="8">
    <source>
        <dbReference type="Pfam" id="PF02272"/>
    </source>
</evidence>
<dbReference type="PANTHER" id="PTHR30255:SF2">
    <property type="entry name" value="SINGLE-STRANDED-DNA-SPECIFIC EXONUCLEASE RECJ"/>
    <property type="match status" value="1"/>
</dbReference>
<gene>
    <name evidence="10" type="ORF">BDD14_5179</name>
</gene>
<dbReference type="Gene3D" id="3.10.310.30">
    <property type="match status" value="1"/>
</dbReference>
<evidence type="ECO:0000259" key="7">
    <source>
        <dbReference type="Pfam" id="PF01368"/>
    </source>
</evidence>
<comment type="similarity">
    <text evidence="1">Belongs to the RecJ family.</text>
</comment>
<dbReference type="InterPro" id="IPR041122">
    <property type="entry name" value="RecJ_OB"/>
</dbReference>
<keyword evidence="4" id="KW-0378">Hydrolase</keyword>
<dbReference type="Pfam" id="PF02272">
    <property type="entry name" value="DHHA1"/>
    <property type="match status" value="1"/>
</dbReference>
<dbReference type="InterPro" id="IPR001667">
    <property type="entry name" value="DDH_dom"/>
</dbReference>
<evidence type="ECO:0000256" key="2">
    <source>
        <dbReference type="ARBA" id="ARBA00019841"/>
    </source>
</evidence>
<evidence type="ECO:0000259" key="9">
    <source>
        <dbReference type="Pfam" id="PF17768"/>
    </source>
</evidence>
<dbReference type="InterPro" id="IPR038763">
    <property type="entry name" value="DHH_sf"/>
</dbReference>
<accession>A0A4Q7YZT7</accession>
<evidence type="ECO:0000256" key="1">
    <source>
        <dbReference type="ARBA" id="ARBA00005915"/>
    </source>
</evidence>
<evidence type="ECO:0000313" key="11">
    <source>
        <dbReference type="Proteomes" id="UP000292958"/>
    </source>
</evidence>
<proteinExistence type="inferred from homology"/>
<dbReference type="Pfam" id="PF01368">
    <property type="entry name" value="DHH"/>
    <property type="match status" value="1"/>
</dbReference>
<dbReference type="Pfam" id="PF17768">
    <property type="entry name" value="RecJ_OB"/>
    <property type="match status" value="1"/>
</dbReference>
<evidence type="ECO:0000256" key="4">
    <source>
        <dbReference type="ARBA" id="ARBA00022801"/>
    </source>
</evidence>
<reference evidence="10 11" key="1">
    <citation type="submission" date="2019-02" db="EMBL/GenBank/DDBJ databases">
        <title>Genomic Encyclopedia of Archaeal and Bacterial Type Strains, Phase II (KMG-II): from individual species to whole genera.</title>
        <authorList>
            <person name="Goeker M."/>
        </authorList>
    </citation>
    <scope>NUCLEOTIDE SEQUENCE [LARGE SCALE GENOMIC DNA]</scope>
    <source>
        <strain evidence="10 11">DSM 18101</strain>
    </source>
</reference>
<dbReference type="Gene3D" id="3.90.1640.30">
    <property type="match status" value="1"/>
</dbReference>
<keyword evidence="3" id="KW-0540">Nuclease</keyword>
<dbReference type="GO" id="GO:0006310">
    <property type="term" value="P:DNA recombination"/>
    <property type="evidence" value="ECO:0007669"/>
    <property type="project" value="InterPro"/>
</dbReference>
<evidence type="ECO:0000256" key="5">
    <source>
        <dbReference type="ARBA" id="ARBA00022839"/>
    </source>
</evidence>
<feature type="domain" description="DHHA1" evidence="8">
    <location>
        <begin position="380"/>
        <end position="468"/>
    </location>
</feature>
<dbReference type="GO" id="GO:0003676">
    <property type="term" value="F:nucleic acid binding"/>
    <property type="evidence" value="ECO:0007669"/>
    <property type="project" value="InterPro"/>
</dbReference>
<feature type="domain" description="RecJ OB" evidence="9">
    <location>
        <begin position="486"/>
        <end position="585"/>
    </location>
</feature>
<keyword evidence="11" id="KW-1185">Reference proteome</keyword>
<dbReference type="RefSeq" id="WP_242618179.1">
    <property type="nucleotide sequence ID" value="NZ_SHKW01000001.1"/>
</dbReference>
<dbReference type="GO" id="GO:0006281">
    <property type="term" value="P:DNA repair"/>
    <property type="evidence" value="ECO:0007669"/>
    <property type="project" value="InterPro"/>
</dbReference>
<dbReference type="NCBIfam" id="TIGR00644">
    <property type="entry name" value="recJ"/>
    <property type="match status" value="1"/>
</dbReference>
<evidence type="ECO:0000256" key="6">
    <source>
        <dbReference type="SAM" id="Coils"/>
    </source>
</evidence>
<dbReference type="PANTHER" id="PTHR30255">
    <property type="entry name" value="SINGLE-STRANDED-DNA-SPECIFIC EXONUCLEASE RECJ"/>
    <property type="match status" value="1"/>
</dbReference>
<dbReference type="Proteomes" id="UP000292958">
    <property type="component" value="Unassembled WGS sequence"/>
</dbReference>